<dbReference type="RefSeq" id="WP_167488261.1">
    <property type="nucleotide sequence ID" value="NZ_CP046173.1"/>
</dbReference>
<accession>A0A6G9Z5S4</accession>
<sequence>MLSSHRHPASGPPLPLLLLTVLSTLTVGELSGQWHLALTLASAMCSRHHLLQGGEGVIAHHPDLDNALPGN</sequence>
<proteinExistence type="predicted"/>
<organism evidence="1 2">
    <name type="scientific">Nocardia terpenica</name>
    <dbReference type="NCBI Taxonomy" id="455432"/>
    <lineage>
        <taxon>Bacteria</taxon>
        <taxon>Bacillati</taxon>
        <taxon>Actinomycetota</taxon>
        <taxon>Actinomycetes</taxon>
        <taxon>Mycobacteriales</taxon>
        <taxon>Nocardiaceae</taxon>
        <taxon>Nocardia</taxon>
    </lineage>
</organism>
<name>A0A6G9Z5S4_9NOCA</name>
<reference evidence="1 2" key="1">
    <citation type="journal article" date="2019" name="ACS Chem. Biol.">
        <title>Identification and Mobilization of a Cryptic Antibiotic Biosynthesis Gene Locus from a Human-Pathogenic Nocardia Isolate.</title>
        <authorList>
            <person name="Herisse M."/>
            <person name="Ishida K."/>
            <person name="Porter J.L."/>
            <person name="Howden B."/>
            <person name="Hertweck C."/>
            <person name="Stinear T.P."/>
            <person name="Pidot S.J."/>
        </authorList>
    </citation>
    <scope>NUCLEOTIDE SEQUENCE [LARGE SCALE GENOMIC DNA]</scope>
    <source>
        <strain evidence="1 2">AUSMDU00012715</strain>
    </source>
</reference>
<dbReference type="EMBL" id="CP046173">
    <property type="protein sequence ID" value="QIS20955.1"/>
    <property type="molecule type" value="Genomic_DNA"/>
</dbReference>
<gene>
    <name evidence="1" type="ORF">F6W96_24185</name>
</gene>
<dbReference type="AlphaFoldDB" id="A0A6G9Z5S4"/>
<protein>
    <submittedName>
        <fullName evidence="1">Uncharacterized protein</fullName>
    </submittedName>
</protein>
<evidence type="ECO:0000313" key="1">
    <source>
        <dbReference type="EMBL" id="QIS20955.1"/>
    </source>
</evidence>
<evidence type="ECO:0000313" key="2">
    <source>
        <dbReference type="Proteomes" id="UP000500953"/>
    </source>
</evidence>
<dbReference type="Proteomes" id="UP000500953">
    <property type="component" value="Chromosome"/>
</dbReference>